<protein>
    <submittedName>
        <fullName evidence="2">VWA domain-containing protein</fullName>
    </submittedName>
</protein>
<dbReference type="PIRSF" id="PIRSF010256">
    <property type="entry name" value="CoxE_vWa"/>
    <property type="match status" value="1"/>
</dbReference>
<reference evidence="2" key="2">
    <citation type="submission" date="2021-04" db="EMBL/GenBank/DDBJ databases">
        <authorList>
            <person name="Gilroy R."/>
        </authorList>
    </citation>
    <scope>NUCLEOTIDE SEQUENCE</scope>
    <source>
        <strain evidence="2">ChiGjej4B4-7305</strain>
    </source>
</reference>
<dbReference type="SUPFAM" id="SSF53300">
    <property type="entry name" value="vWA-like"/>
    <property type="match status" value="1"/>
</dbReference>
<comment type="caution">
    <text evidence="2">The sequence shown here is derived from an EMBL/GenBank/DDBJ whole genome shotgun (WGS) entry which is preliminary data.</text>
</comment>
<dbReference type="AlphaFoldDB" id="A0A9D2J3J7"/>
<dbReference type="Gene3D" id="3.40.50.410">
    <property type="entry name" value="von Willebrand factor, type A domain"/>
    <property type="match status" value="1"/>
</dbReference>
<evidence type="ECO:0000313" key="3">
    <source>
        <dbReference type="Proteomes" id="UP000824037"/>
    </source>
</evidence>
<dbReference type="InterPro" id="IPR036465">
    <property type="entry name" value="vWFA_dom_sf"/>
</dbReference>
<dbReference type="PANTHER" id="PTHR39338">
    <property type="entry name" value="BLL5662 PROTEIN-RELATED"/>
    <property type="match status" value="1"/>
</dbReference>
<feature type="region of interest" description="Disordered" evidence="1">
    <location>
        <begin position="71"/>
        <end position="96"/>
    </location>
</feature>
<dbReference type="InterPro" id="IPR011195">
    <property type="entry name" value="UCP010256"/>
</dbReference>
<accession>A0A9D2J3J7</accession>
<sequence>MLVAFGSALRSAGLPVTTESTQTFVAAVAHLDLSRRSDVYWAGRATYCRNGADLATYDRVFTAWFERQLPSTTQPRPDQVSRQAAAGPGEEDDGAASVVATLASRTEQLRHRDVAELDPAERVWLNQAIAMLPLPRPMRRTHRTEPFHHGRVDRVRTLRAELRRAGEPGPLHHARRRRKPRRLVLLIDVSGSMRPYADTLLRLAHHVSRAGHVEVFTLGTRLTRLTQALRHHDVDVALQRAGAAIPDWSGGTRLADTLGAFVHRWGRRGMARGAVVLIASDGWERGDPALLGEQLRRLAGLARRIVWSNPHAGKAGYQPVQGGIMAALPHLDALVAGHSLAAFEQVLRALGGDRPRTGGPVVKEETIDA</sequence>
<dbReference type="PANTHER" id="PTHR39338:SF6">
    <property type="entry name" value="BLL5662 PROTEIN"/>
    <property type="match status" value="1"/>
</dbReference>
<organism evidence="2 3">
    <name type="scientific">Candidatus Ruania gallistercoris</name>
    <dbReference type="NCBI Taxonomy" id="2838746"/>
    <lineage>
        <taxon>Bacteria</taxon>
        <taxon>Bacillati</taxon>
        <taxon>Actinomycetota</taxon>
        <taxon>Actinomycetes</taxon>
        <taxon>Micrococcales</taxon>
        <taxon>Ruaniaceae</taxon>
        <taxon>Ruania</taxon>
    </lineage>
</organism>
<reference evidence="2" key="1">
    <citation type="journal article" date="2021" name="PeerJ">
        <title>Extensive microbial diversity within the chicken gut microbiome revealed by metagenomics and culture.</title>
        <authorList>
            <person name="Gilroy R."/>
            <person name="Ravi A."/>
            <person name="Getino M."/>
            <person name="Pursley I."/>
            <person name="Horton D.L."/>
            <person name="Alikhan N.F."/>
            <person name="Baker D."/>
            <person name="Gharbi K."/>
            <person name="Hall N."/>
            <person name="Watson M."/>
            <person name="Adriaenssens E.M."/>
            <person name="Foster-Nyarko E."/>
            <person name="Jarju S."/>
            <person name="Secka A."/>
            <person name="Antonio M."/>
            <person name="Oren A."/>
            <person name="Chaudhuri R.R."/>
            <person name="La Ragione R."/>
            <person name="Hildebrand F."/>
            <person name="Pallen M.J."/>
        </authorList>
    </citation>
    <scope>NUCLEOTIDE SEQUENCE</scope>
    <source>
        <strain evidence="2">ChiGjej4B4-7305</strain>
    </source>
</reference>
<proteinExistence type="predicted"/>
<gene>
    <name evidence="2" type="ORF">H9815_06100</name>
</gene>
<evidence type="ECO:0000256" key="1">
    <source>
        <dbReference type="SAM" id="MobiDB-lite"/>
    </source>
</evidence>
<name>A0A9D2J3J7_9MICO</name>
<dbReference type="InterPro" id="IPR008912">
    <property type="entry name" value="Uncharacterised_CoxE"/>
</dbReference>
<dbReference type="EMBL" id="DXBY01000099">
    <property type="protein sequence ID" value="HIZ35331.1"/>
    <property type="molecule type" value="Genomic_DNA"/>
</dbReference>
<dbReference type="Proteomes" id="UP000824037">
    <property type="component" value="Unassembled WGS sequence"/>
</dbReference>
<evidence type="ECO:0000313" key="2">
    <source>
        <dbReference type="EMBL" id="HIZ35331.1"/>
    </source>
</evidence>
<feature type="compositionally biased region" description="Polar residues" evidence="1">
    <location>
        <begin position="71"/>
        <end position="82"/>
    </location>
</feature>
<dbReference type="CDD" id="cd00198">
    <property type="entry name" value="vWFA"/>
    <property type="match status" value="1"/>
</dbReference>
<dbReference type="Pfam" id="PF05762">
    <property type="entry name" value="VWA_CoxE"/>
    <property type="match status" value="1"/>
</dbReference>